<feature type="compositionally biased region" description="Basic and acidic residues" evidence="13">
    <location>
        <begin position="77"/>
        <end position="87"/>
    </location>
</feature>
<dbReference type="FunFam" id="3.30.40.10:FF:000039">
    <property type="entry name" value="PHD finger protein 13"/>
    <property type="match status" value="1"/>
</dbReference>
<gene>
    <name evidence="16" type="primary">Phf13</name>
</gene>
<keyword evidence="9" id="KW-0539">Nucleus</keyword>
<feature type="compositionally biased region" description="Pro residues" evidence="13">
    <location>
        <begin position="97"/>
        <end position="112"/>
    </location>
</feature>
<dbReference type="Gene3D" id="3.30.40.10">
    <property type="entry name" value="Zinc/RING finger domain, C3HC4 (zinc finger)"/>
    <property type="match status" value="1"/>
</dbReference>
<evidence type="ECO:0000256" key="5">
    <source>
        <dbReference type="ARBA" id="ARBA00022776"/>
    </source>
</evidence>
<evidence type="ECO:0000313" key="16">
    <source>
        <dbReference type="RefSeq" id="XP_012887132.1"/>
    </source>
</evidence>
<evidence type="ECO:0000256" key="7">
    <source>
        <dbReference type="ARBA" id="ARBA00022853"/>
    </source>
</evidence>
<feature type="domain" description="Zinc finger PHD-type" evidence="14">
    <location>
        <begin position="331"/>
        <end position="375"/>
    </location>
</feature>
<dbReference type="InParanoid" id="A0A1S3GGK3"/>
<evidence type="ECO:0000256" key="11">
    <source>
        <dbReference type="ARBA" id="ARBA00055120"/>
    </source>
</evidence>
<dbReference type="SMART" id="SM00249">
    <property type="entry name" value="PHD"/>
    <property type="match status" value="1"/>
</dbReference>
<evidence type="ECO:0000256" key="13">
    <source>
        <dbReference type="SAM" id="MobiDB-lite"/>
    </source>
</evidence>
<keyword evidence="10" id="KW-0131">Cell cycle</keyword>
<name>A0A1S3GGK3_DIPOR</name>
<keyword evidence="6" id="KW-0862">Zinc</keyword>
<evidence type="ECO:0000256" key="6">
    <source>
        <dbReference type="ARBA" id="ARBA00022833"/>
    </source>
</evidence>
<dbReference type="GO" id="GO:0006325">
    <property type="term" value="P:chromatin organization"/>
    <property type="evidence" value="ECO:0007669"/>
    <property type="project" value="UniProtKB-KW"/>
</dbReference>
<accession>A0A1S3GGK3</accession>
<dbReference type="GO" id="GO:0003682">
    <property type="term" value="F:chromatin binding"/>
    <property type="evidence" value="ECO:0007669"/>
    <property type="project" value="TreeGrafter"/>
</dbReference>
<dbReference type="PANTHER" id="PTHR14571:SF13">
    <property type="entry name" value="PHD FINGER PROTEIN 13"/>
    <property type="match status" value="1"/>
</dbReference>
<feature type="compositionally biased region" description="Basic and acidic residues" evidence="13">
    <location>
        <begin position="222"/>
        <end position="231"/>
    </location>
</feature>
<dbReference type="Proteomes" id="UP000081671">
    <property type="component" value="Unplaced"/>
</dbReference>
<dbReference type="GO" id="GO:0008270">
    <property type="term" value="F:zinc ion binding"/>
    <property type="evidence" value="ECO:0007669"/>
    <property type="project" value="UniProtKB-KW"/>
</dbReference>
<keyword evidence="7" id="KW-0156">Chromatin regulator</keyword>
<feature type="compositionally biased region" description="Low complexity" evidence="13">
    <location>
        <begin position="55"/>
        <end position="67"/>
    </location>
</feature>
<dbReference type="CDD" id="cd15632">
    <property type="entry name" value="PHD_PHF13"/>
    <property type="match status" value="1"/>
</dbReference>
<evidence type="ECO:0000256" key="4">
    <source>
        <dbReference type="ARBA" id="ARBA00022771"/>
    </source>
</evidence>
<keyword evidence="4" id="KW-0863">Zinc-finger</keyword>
<keyword evidence="3" id="KW-0479">Metal-binding</keyword>
<keyword evidence="5" id="KW-0498">Mitosis</keyword>
<dbReference type="OrthoDB" id="79252at2759"/>
<feature type="region of interest" description="Disordered" evidence="13">
    <location>
        <begin position="1"/>
        <end position="116"/>
    </location>
</feature>
<evidence type="ECO:0000256" key="9">
    <source>
        <dbReference type="ARBA" id="ARBA00023242"/>
    </source>
</evidence>
<comment type="function">
    <text evidence="11">Modulates chromatin structure and DNA damage response by regulating key determinants of chromatin compaction and DNA damage response. Binds H3K4me3-containing chromatin and promotes DNA condensation by recruiting corepressors such as TRIM28 and H3K9 methyltransferase SETDB1. Required for normal chromosome condensation during the early stages of mitosis. Required for normal chromosome separation during mitosis. Increases both chromatin-associated levels and activity of H3K9 methyltransferases, such as SETDB1, thus enhancing H3K9 trimethylation. Essential for testicular stem-cell differentiation and sustained spermatogenesis.</text>
</comment>
<evidence type="ECO:0000259" key="14">
    <source>
        <dbReference type="SMART" id="SM00249"/>
    </source>
</evidence>
<dbReference type="GeneID" id="105997293"/>
<protein>
    <recommendedName>
        <fullName evidence="12">PHD finger protein 13</fullName>
    </recommendedName>
</protein>
<dbReference type="GO" id="GO:0005654">
    <property type="term" value="C:nucleoplasm"/>
    <property type="evidence" value="ECO:0007669"/>
    <property type="project" value="UniProtKB-SubCell"/>
</dbReference>
<dbReference type="RefSeq" id="XP_012887132.1">
    <property type="nucleotide sequence ID" value="XM_013031678.1"/>
</dbReference>
<dbReference type="InterPro" id="IPR001965">
    <property type="entry name" value="Znf_PHD"/>
</dbReference>
<dbReference type="STRING" id="10020.ENSDORP00000021461"/>
<feature type="region of interest" description="Disordered" evidence="13">
    <location>
        <begin position="201"/>
        <end position="231"/>
    </location>
</feature>
<dbReference type="SUPFAM" id="SSF57903">
    <property type="entry name" value="FYVE/PHD zinc finger"/>
    <property type="match status" value="1"/>
</dbReference>
<reference evidence="16" key="1">
    <citation type="submission" date="2025-08" db="UniProtKB">
        <authorList>
            <consortium name="RefSeq"/>
        </authorList>
    </citation>
    <scope>IDENTIFICATION</scope>
    <source>
        <tissue evidence="16">Kidney</tissue>
    </source>
</reference>
<dbReference type="InterPro" id="IPR013083">
    <property type="entry name" value="Znf_RING/FYVE/PHD"/>
</dbReference>
<evidence type="ECO:0000256" key="12">
    <source>
        <dbReference type="ARBA" id="ARBA00068751"/>
    </source>
</evidence>
<feature type="compositionally biased region" description="Polar residues" evidence="13">
    <location>
        <begin position="269"/>
        <end position="283"/>
    </location>
</feature>
<dbReference type="AlphaFoldDB" id="A0A1S3GGK3"/>
<keyword evidence="8" id="KW-0226">DNA condensation</keyword>
<dbReference type="InterPro" id="IPR011011">
    <property type="entry name" value="Znf_FYVE_PHD"/>
</dbReference>
<evidence type="ECO:0000256" key="3">
    <source>
        <dbReference type="ARBA" id="ARBA00022723"/>
    </source>
</evidence>
<keyword evidence="15" id="KW-1185">Reference proteome</keyword>
<evidence type="ECO:0000256" key="8">
    <source>
        <dbReference type="ARBA" id="ARBA00023067"/>
    </source>
</evidence>
<dbReference type="PANTHER" id="PTHR14571">
    <property type="entry name" value="HISTONE-LYSINE N-METHYLTRANSFERASE SET-26-RELATED"/>
    <property type="match status" value="1"/>
</dbReference>
<comment type="subcellular location">
    <subcellularLocation>
        <location evidence="1">Nucleus</location>
        <location evidence="1">Nucleoplasm</location>
    </subcellularLocation>
</comment>
<dbReference type="InterPro" id="IPR041947">
    <property type="entry name" value="PHD_PHF13"/>
</dbReference>
<dbReference type="GO" id="GO:0051301">
    <property type="term" value="P:cell division"/>
    <property type="evidence" value="ECO:0007669"/>
    <property type="project" value="UniProtKB-KW"/>
</dbReference>
<organism evidence="15 16">
    <name type="scientific">Dipodomys ordii</name>
    <name type="common">Ord's kangaroo rat</name>
    <dbReference type="NCBI Taxonomy" id="10020"/>
    <lineage>
        <taxon>Eukaryota</taxon>
        <taxon>Metazoa</taxon>
        <taxon>Chordata</taxon>
        <taxon>Craniata</taxon>
        <taxon>Vertebrata</taxon>
        <taxon>Euteleostomi</taxon>
        <taxon>Mammalia</taxon>
        <taxon>Eutheria</taxon>
        <taxon>Euarchontoglires</taxon>
        <taxon>Glires</taxon>
        <taxon>Rodentia</taxon>
        <taxon>Castorimorpha</taxon>
        <taxon>Heteromyidae</taxon>
        <taxon>Dipodomyinae</taxon>
        <taxon>Dipodomys</taxon>
    </lineage>
</organism>
<dbReference type="FunCoup" id="A0A1S3GGK3">
    <property type="interactions" value="2339"/>
</dbReference>
<dbReference type="CTD" id="148479"/>
<evidence type="ECO:0000256" key="10">
    <source>
        <dbReference type="ARBA" id="ARBA00023306"/>
    </source>
</evidence>
<evidence type="ECO:0000313" key="15">
    <source>
        <dbReference type="Proteomes" id="UP000081671"/>
    </source>
</evidence>
<evidence type="ECO:0000256" key="2">
    <source>
        <dbReference type="ARBA" id="ARBA00022618"/>
    </source>
</evidence>
<feature type="region of interest" description="Disordered" evidence="13">
    <location>
        <begin position="254"/>
        <end position="286"/>
    </location>
</feature>
<dbReference type="Pfam" id="PF20826">
    <property type="entry name" value="PHD_5"/>
    <property type="match status" value="1"/>
</dbReference>
<evidence type="ECO:0000256" key="1">
    <source>
        <dbReference type="ARBA" id="ARBA00004642"/>
    </source>
</evidence>
<proteinExistence type="predicted"/>
<sequence>MRGAARSPPPLAEPELHFPTGLTALPPSLPRHEPNWASGRGAGRVPARRRRRPPQRLSRLSAAGAASPTLLAVKPPVPEHRAWDATRRASGHLQPGRPFPGPPSPSPEPPEYSPGYKRRRTVEDFNKFCTFVLAYAGYIPYPKEELPLRSSPSPANSTAGTVDSDGWDAGFSDIASSVPLPVSDHCFGHLQPTLLQRAKPSNFLLDRKKTDKLKKKKRRKRRDSDVPAKEGYRGGLLKLEAADPYVEAPTSPALQEIPQAPGDPCSGWDSDTPSSGSCATVSPDQAKEIKTEGKRTIVRQGKQVVFRDEDSTGNDEDIMVDSDDDSWDLVTCFCMKPFAGRPMIECNECHTWIHLSCAKIRKSNVPEVFVCQKCRDSKFDIRRSNRSRMGSRKLFLD</sequence>
<keyword evidence="2" id="KW-0132">Cell division</keyword>
<dbReference type="GO" id="GO:0007076">
    <property type="term" value="P:mitotic chromosome condensation"/>
    <property type="evidence" value="ECO:0007669"/>
    <property type="project" value="TreeGrafter"/>
</dbReference>
<feature type="compositionally biased region" description="Basic residues" evidence="13">
    <location>
        <begin position="210"/>
        <end position="221"/>
    </location>
</feature>
<dbReference type="KEGG" id="dord:105997293"/>